<dbReference type="Gene3D" id="3.30.565.10">
    <property type="entry name" value="Histidine kinase-like ATPase, C-terminal domain"/>
    <property type="match status" value="1"/>
</dbReference>
<dbReference type="Pfam" id="PF13589">
    <property type="entry name" value="HATPase_c_3"/>
    <property type="match status" value="1"/>
</dbReference>
<name>A0A7S9SU81_9VIRU</name>
<protein>
    <submittedName>
        <fullName evidence="1">Uncharacterized protein</fullName>
    </submittedName>
</protein>
<reference evidence="1" key="1">
    <citation type="submission" date="2020-08" db="EMBL/GenBank/DDBJ databases">
        <title>Bridging the membrane lipid divide: bacteria of the FCB group superphylum have the potential to synthesize archaeal ether lipids.</title>
        <authorList>
            <person name="Villanueva L."/>
            <person name="von Meijenfeldt F.A.B."/>
            <person name="Westbye A.B."/>
            <person name="Yadav S."/>
            <person name="Hopmans E.C."/>
            <person name="Dutilh B.E."/>
            <person name="Sinninghe Damste J.S."/>
        </authorList>
    </citation>
    <scope>NUCLEOTIDE SEQUENCE</scope>
    <source>
        <strain evidence="1">NIOZ-UU157</strain>
    </source>
</reference>
<proteinExistence type="predicted"/>
<sequence>MRLEKQKQAHVLYSGQKNESIGMSLDMDSAQVLMQMLSKNLYSDAIGSTIRECASNALDSHRRAGVNKPIIVSLVQNDSNNWEFSVEDFGTGLDHYDVENIISKYGKSTKRNSDTELGMMGLGFKAPLAYASSFYFTCRKDGMERKYMMYEGEETNTIDLISETDTTEDNGVKVIVPIKWGDKFDFLKKIKQQLAYFEDVYFNVDDVDNNFTIHRSKLFQFSELASDDKLHICLDNVYYPIDFDKLGINTIYIPVGLTFKITDGLFPTPNRESLIYTKETKSKILKKLAEFSDYFVEKYNENVTDGNDVRAYLDYYYNSSREVQLQGKTIDLNELKNYITVPFAKPKLEGVDNWDISTFSRHEFNYLLGEYRCSYRYENTRMYQVKENSWGRSVNWNDMDKYHFKMQDGMRGHKKAYLREMCEDIVTAPRTDGRNIIRVSFIRKTKSYPLKATNNKDNYYDILKLTNYPKSQWRSVIKDFQYVESLLLNPIKDADLITPPQHWIDDRKANTVSKMRATKAAKGEKIAGDFNCKKAEDLLRYNDGRKCKLVSHRINIQTVEEGNTTYVYTHHDDYMKVDNLYEETNGMDIVYITFSKRELDLLETSSGIDNLVSYDDFIKGHDLFIKFMTAYKCHKFMQNWDDIFDKIEYITKIKSSLSDKLTDIKTYQNQYIKGGRYTSYPTAGRFFKEESIVYNDKLCDLIDELDLFFAENQYVNDLSGVMSYHNAPKLIDCMAQLFKCNGVSYNASYTFLKDKKQEQE</sequence>
<accession>A0A7S9SU81</accession>
<dbReference type="EMBL" id="MW030560">
    <property type="protein sequence ID" value="QPI16428.1"/>
    <property type="molecule type" value="Genomic_DNA"/>
</dbReference>
<organism evidence="1">
    <name type="scientific">Virus NIOZ-UU157</name>
    <dbReference type="NCBI Taxonomy" id="2763269"/>
    <lineage>
        <taxon>Viruses</taxon>
    </lineage>
</organism>
<dbReference type="SUPFAM" id="SSF55874">
    <property type="entry name" value="ATPase domain of HSP90 chaperone/DNA topoisomerase II/histidine kinase"/>
    <property type="match status" value="1"/>
</dbReference>
<gene>
    <name evidence="1" type="ORF">NIOZUU157_00321</name>
</gene>
<dbReference type="InterPro" id="IPR036890">
    <property type="entry name" value="HATPase_C_sf"/>
</dbReference>
<evidence type="ECO:0000313" key="1">
    <source>
        <dbReference type="EMBL" id="QPI16428.1"/>
    </source>
</evidence>